<gene>
    <name evidence="1" type="ORF">P4706_27930</name>
</gene>
<dbReference type="Proteomes" id="UP001307168">
    <property type="component" value="Unassembled WGS sequence"/>
</dbReference>
<protein>
    <submittedName>
        <fullName evidence="1">Uncharacterized protein</fullName>
    </submittedName>
</protein>
<evidence type="ECO:0000313" key="1">
    <source>
        <dbReference type="EMBL" id="MEC0276823.1"/>
    </source>
</evidence>
<evidence type="ECO:0000313" key="2">
    <source>
        <dbReference type="Proteomes" id="UP001307168"/>
    </source>
</evidence>
<reference evidence="1 2" key="1">
    <citation type="submission" date="2023-03" db="EMBL/GenBank/DDBJ databases">
        <title>Bacillus Genome Sequencing.</title>
        <authorList>
            <person name="Dunlap C."/>
        </authorList>
    </citation>
    <scope>NUCLEOTIDE SEQUENCE [LARGE SCALE GENOMIC DNA]</scope>
    <source>
        <strain evidence="1 2">B-41290</strain>
    </source>
</reference>
<sequence>MMHNTNATLISKALKNKITARLGNERLSSKELEVLVGEIGEIVVSLQTLYFQENLKLEKRISSMIDELSASIDETLENQNNVNVNVSSSIDTSKLAKEVAANLTSNLSKHFF</sequence>
<proteinExistence type="predicted"/>
<dbReference type="EMBL" id="JARNBH010000042">
    <property type="protein sequence ID" value="MEC0276823.1"/>
    <property type="molecule type" value="Genomic_DNA"/>
</dbReference>
<dbReference type="AlphaFoldDB" id="A0AAW9NL35"/>
<accession>A0AAW9NL35</accession>
<keyword evidence="2" id="KW-1185">Reference proteome</keyword>
<name>A0AAW9NL35_9BACI</name>
<dbReference type="RefSeq" id="WP_367408364.1">
    <property type="nucleotide sequence ID" value="NZ_JARNBH010000042.1"/>
</dbReference>
<organism evidence="1 2">
    <name type="scientific">Peribacillus castrilensis</name>
    <dbReference type="NCBI Taxonomy" id="2897690"/>
    <lineage>
        <taxon>Bacteria</taxon>
        <taxon>Bacillati</taxon>
        <taxon>Bacillota</taxon>
        <taxon>Bacilli</taxon>
        <taxon>Bacillales</taxon>
        <taxon>Bacillaceae</taxon>
        <taxon>Peribacillus</taxon>
    </lineage>
</organism>
<comment type="caution">
    <text evidence="1">The sequence shown here is derived from an EMBL/GenBank/DDBJ whole genome shotgun (WGS) entry which is preliminary data.</text>
</comment>